<organism evidence="11">
    <name type="scientific">Staphylothermus marinus</name>
    <dbReference type="NCBI Taxonomy" id="2280"/>
    <lineage>
        <taxon>Archaea</taxon>
        <taxon>Thermoproteota</taxon>
        <taxon>Thermoprotei</taxon>
        <taxon>Desulfurococcales</taxon>
        <taxon>Desulfurococcaceae</taxon>
        <taxon>Staphylothermus</taxon>
    </lineage>
</organism>
<dbReference type="EMBL" id="DTBP01000015">
    <property type="protein sequence ID" value="HGQ73907.1"/>
    <property type="molecule type" value="Genomic_DNA"/>
</dbReference>
<evidence type="ECO:0000256" key="4">
    <source>
        <dbReference type="ARBA" id="ARBA00022980"/>
    </source>
</evidence>
<keyword evidence="3 6" id="KW-0694">RNA-binding</keyword>
<dbReference type="AlphaFoldDB" id="A0A7C4NMK9"/>
<dbReference type="PANTHER" id="PTHR11831:SF5">
    <property type="entry name" value="40S RIBOSOMAL PROTEIN S9"/>
    <property type="match status" value="1"/>
</dbReference>
<evidence type="ECO:0000256" key="3">
    <source>
        <dbReference type="ARBA" id="ARBA00022884"/>
    </source>
</evidence>
<dbReference type="GO" id="GO:0006412">
    <property type="term" value="P:translation"/>
    <property type="evidence" value="ECO:0007669"/>
    <property type="project" value="UniProtKB-UniRule"/>
</dbReference>
<keyword evidence="4 6" id="KW-0689">Ribosomal protein</keyword>
<reference evidence="11" key="1">
    <citation type="journal article" date="2020" name="mSystems">
        <title>Genome- and Community-Level Interaction Insights into Carbon Utilization and Element Cycling Functions of Hydrothermarchaeota in Hydrothermal Sediment.</title>
        <authorList>
            <person name="Zhou Z."/>
            <person name="Liu Y."/>
            <person name="Xu W."/>
            <person name="Pan J."/>
            <person name="Luo Z.H."/>
            <person name="Li M."/>
        </authorList>
    </citation>
    <scope>NUCLEOTIDE SEQUENCE [LARGE SCALE GENOMIC DNA]</scope>
    <source>
        <strain evidence="10">SpSt-638</strain>
        <strain evidence="11">SpSt-648</strain>
    </source>
</reference>
<comment type="function">
    <text evidence="6">With S5 and S12 plays an important role in translational accuracy.</text>
</comment>
<protein>
    <recommendedName>
        <fullName evidence="6">Small ribosomal subunit protein uS4</fullName>
    </recommendedName>
</protein>
<evidence type="ECO:0000259" key="9">
    <source>
        <dbReference type="SMART" id="SM01390"/>
    </source>
</evidence>
<feature type="domain" description="RNA-binding S4" evidence="8">
    <location>
        <begin position="103"/>
        <end position="167"/>
    </location>
</feature>
<dbReference type="NCBIfam" id="TIGR01018">
    <property type="entry name" value="uS4_arch"/>
    <property type="match status" value="1"/>
</dbReference>
<dbReference type="CDD" id="cd00165">
    <property type="entry name" value="S4"/>
    <property type="match status" value="1"/>
</dbReference>
<dbReference type="GO" id="GO:0003735">
    <property type="term" value="F:structural constituent of ribosome"/>
    <property type="evidence" value="ECO:0007669"/>
    <property type="project" value="InterPro"/>
</dbReference>
<dbReference type="GO" id="GO:0015935">
    <property type="term" value="C:small ribosomal subunit"/>
    <property type="evidence" value="ECO:0007669"/>
    <property type="project" value="InterPro"/>
</dbReference>
<dbReference type="EMBL" id="DTBE01000071">
    <property type="protein sequence ID" value="HGQ59614.1"/>
    <property type="molecule type" value="Genomic_DNA"/>
</dbReference>
<dbReference type="GO" id="GO:0019843">
    <property type="term" value="F:rRNA binding"/>
    <property type="evidence" value="ECO:0007669"/>
    <property type="project" value="UniProtKB-UniRule"/>
</dbReference>
<dbReference type="InterPro" id="IPR036986">
    <property type="entry name" value="S4_RNA-bd_sf"/>
</dbReference>
<name>A0A7C4NMK9_STAMA</name>
<evidence type="ECO:0000313" key="11">
    <source>
        <dbReference type="EMBL" id="HGQ73907.1"/>
    </source>
</evidence>
<comment type="caution">
    <text evidence="11">The sequence shown here is derived from an EMBL/GenBank/DDBJ whole genome shotgun (WGS) entry which is preliminary data.</text>
</comment>
<sequence>MGDPRKPRKKWEGPLHPWRREVLQEEMNLLGMYGLRNKRELWIARTMIRNFRHRARALLSLPPETRAEAEKALLNRLVKYGLLKPNSTLDDVLDLRVEDLLERRLQTIVYRKGLARTIHQARQLIVHGHIVVKGRRIRSPGYIVSIEEEQYVDYSPTSPFAKLREAEAKG</sequence>
<evidence type="ECO:0000256" key="7">
    <source>
        <dbReference type="RuleBase" id="RU003699"/>
    </source>
</evidence>
<feature type="domain" description="Small ribosomal subunit protein uS4 N-terminal" evidence="9">
    <location>
        <begin position="5"/>
        <end position="102"/>
    </location>
</feature>
<dbReference type="InterPro" id="IPR022801">
    <property type="entry name" value="Ribosomal_uS4"/>
</dbReference>
<dbReference type="InterPro" id="IPR002942">
    <property type="entry name" value="S4_RNA-bd"/>
</dbReference>
<dbReference type="Pfam" id="PF01479">
    <property type="entry name" value="S4"/>
    <property type="match status" value="1"/>
</dbReference>
<dbReference type="SMART" id="SM01390">
    <property type="entry name" value="Ribosomal_S4"/>
    <property type="match status" value="1"/>
</dbReference>
<evidence type="ECO:0000256" key="6">
    <source>
        <dbReference type="HAMAP-Rule" id="MF_01306"/>
    </source>
</evidence>
<comment type="function">
    <text evidence="6">One of the primary rRNA binding proteins, it binds directly to 16S rRNA where it nucleates assembly of the body of the 30S subunit.</text>
</comment>
<dbReference type="InterPro" id="IPR005710">
    <property type="entry name" value="Ribosomal_uS4_euk/arc"/>
</dbReference>
<dbReference type="InterPro" id="IPR001912">
    <property type="entry name" value="Ribosomal_uS4_N"/>
</dbReference>
<dbReference type="NCBIfam" id="NF003139">
    <property type="entry name" value="PRK04051.1"/>
    <property type="match status" value="1"/>
</dbReference>
<accession>A0A7C4NMK9</accession>
<dbReference type="PROSITE" id="PS00632">
    <property type="entry name" value="RIBOSOMAL_S4"/>
    <property type="match status" value="1"/>
</dbReference>
<evidence type="ECO:0000313" key="10">
    <source>
        <dbReference type="EMBL" id="HGQ59614.1"/>
    </source>
</evidence>
<dbReference type="InterPro" id="IPR018079">
    <property type="entry name" value="Ribosomal_uS4_CS"/>
</dbReference>
<dbReference type="SUPFAM" id="SSF55174">
    <property type="entry name" value="Alpha-L RNA-binding motif"/>
    <property type="match status" value="1"/>
</dbReference>
<dbReference type="PANTHER" id="PTHR11831">
    <property type="entry name" value="30S 40S RIBOSOMAL PROTEIN"/>
    <property type="match status" value="1"/>
</dbReference>
<evidence type="ECO:0000259" key="8">
    <source>
        <dbReference type="SMART" id="SM00363"/>
    </source>
</evidence>
<keyword evidence="5 6" id="KW-0687">Ribonucleoprotein</keyword>
<dbReference type="PROSITE" id="PS50889">
    <property type="entry name" value="S4"/>
    <property type="match status" value="1"/>
</dbReference>
<gene>
    <name evidence="6" type="primary">rps4</name>
    <name evidence="10" type="ORF">ENU09_02740</name>
    <name evidence="11" type="ORF">ENU20_02375</name>
</gene>
<comment type="subunit">
    <text evidence="6">Part of the 30S ribosomal subunit. Contacts protein S5. The interaction surface between S4 and S5 is involved in control of translational fidelity.</text>
</comment>
<keyword evidence="2 6" id="KW-0699">rRNA-binding</keyword>
<dbReference type="GO" id="GO:0042274">
    <property type="term" value="P:ribosomal small subunit biogenesis"/>
    <property type="evidence" value="ECO:0007669"/>
    <property type="project" value="TreeGrafter"/>
</dbReference>
<dbReference type="Pfam" id="PF00163">
    <property type="entry name" value="Ribosomal_S4"/>
    <property type="match status" value="1"/>
</dbReference>
<dbReference type="InterPro" id="IPR022802">
    <property type="entry name" value="Ribosomal_uS4_arc"/>
</dbReference>
<dbReference type="SMART" id="SM00363">
    <property type="entry name" value="S4"/>
    <property type="match status" value="1"/>
</dbReference>
<dbReference type="Gene3D" id="3.10.290.10">
    <property type="entry name" value="RNA-binding S4 domain"/>
    <property type="match status" value="1"/>
</dbReference>
<dbReference type="HAMAP" id="MF_01306_A">
    <property type="entry name" value="Ribosomal_uS4_A"/>
    <property type="match status" value="1"/>
</dbReference>
<comment type="similarity">
    <text evidence="1 6 7">Belongs to the universal ribosomal protein uS4 family.</text>
</comment>
<evidence type="ECO:0000256" key="5">
    <source>
        <dbReference type="ARBA" id="ARBA00023274"/>
    </source>
</evidence>
<evidence type="ECO:0000256" key="1">
    <source>
        <dbReference type="ARBA" id="ARBA00007465"/>
    </source>
</evidence>
<proteinExistence type="inferred from homology"/>
<evidence type="ECO:0000256" key="2">
    <source>
        <dbReference type="ARBA" id="ARBA00022730"/>
    </source>
</evidence>